<evidence type="ECO:0008006" key="13">
    <source>
        <dbReference type="Google" id="ProtNLM"/>
    </source>
</evidence>
<keyword evidence="4" id="KW-0720">Serine protease</keyword>
<dbReference type="Proteomes" id="UP000837857">
    <property type="component" value="Chromosome 25"/>
</dbReference>
<dbReference type="InterPro" id="IPR009003">
    <property type="entry name" value="Peptidase_S1_PA"/>
</dbReference>
<feature type="signal peptide" evidence="8">
    <location>
        <begin position="1"/>
        <end position="21"/>
    </location>
</feature>
<evidence type="ECO:0000313" key="12">
    <source>
        <dbReference type="Proteomes" id="UP000837857"/>
    </source>
</evidence>
<sequence length="703" mass="77420">MVMKRNSEIFLIALLFIGTKATNSLPKCRMPNGYAGECRHLEKCKPLFDLNEKQVKTDLDLLYLRQSSCGTTSSYRYKVCCPPQTEWSKALDVNPVLYPELMDDVAKYGQSSTRKYTTPTQTTSNGNNDNTNRVGQIPTKRPAPANSNNKIFDNNYLHSVGQNPTNGQVSVNANNIGSYNDFYNGFLLSVGQIPSKDHSSIGTNNNGFDNGSPYGVGLMQTHKQTANVNDNRFDLNRVGQRPINRQTTIATYNNGFDYQSSYAVGQTTTTDQVSEAPNNNRFDSNNSFRVEQTPINVQTPVAINNNGFNYDPSYTVGQTTTTDQFSTAPNNNRFDSDNSYKVVQTATNGQASGNTNDNVFDNDSSSNAGPTQTNKQTEANVNNSGLDSDNSYNVEQSPNDSETPLALNNNEFDNEPLYTVELSTSEDQTTTTAPPKTQLTTECGVQSSVFNTALVGGEAAPEQYPWLALLEYTGGVVNCGGSLISRRHVLTAAYCLETMRGKPIAVRLSEYNMTTYPLDVAVTSKGERELISVVVVPVEWSRMHPLFGHKHYQHDIGLVKMAADVTYSDFIKPICLPQTDHAKEFKVDTNLLVAGWGTDSADGGEVKMDNQIPYVPMEICNRLVRRALGSKQMCAGERPTRKPCVADYGGPLMLETEDYYVAVGVVSYGPNQCSGGSVPDVYTNVYEYMDWIRDNVVDLDGSN</sequence>
<feature type="domain" description="Clip" evidence="10">
    <location>
        <begin position="27"/>
        <end position="81"/>
    </location>
</feature>
<dbReference type="InterPro" id="IPR022700">
    <property type="entry name" value="CLIP"/>
</dbReference>
<evidence type="ECO:0000256" key="2">
    <source>
        <dbReference type="ARBA" id="ARBA00022729"/>
    </source>
</evidence>
<gene>
    <name evidence="11" type="ORF">IPOD504_LOCUS10311</name>
</gene>
<dbReference type="InterPro" id="IPR001314">
    <property type="entry name" value="Peptidase_S1A"/>
</dbReference>
<dbReference type="InterPro" id="IPR051487">
    <property type="entry name" value="Ser/Thr_Proteases_Immune/Dev"/>
</dbReference>
<dbReference type="InterPro" id="IPR043504">
    <property type="entry name" value="Peptidase_S1_PA_chymotrypsin"/>
</dbReference>
<keyword evidence="3" id="KW-0378">Hydrolase</keyword>
<keyword evidence="12" id="KW-1185">Reference proteome</keyword>
<feature type="non-terminal residue" evidence="11">
    <location>
        <position position="703"/>
    </location>
</feature>
<feature type="chain" id="PRO_5047081529" description="CLIP domain-containing serine protease" evidence="8">
    <location>
        <begin position="22"/>
        <end position="703"/>
    </location>
</feature>
<evidence type="ECO:0000259" key="9">
    <source>
        <dbReference type="PROSITE" id="PS50240"/>
    </source>
</evidence>
<dbReference type="InterPro" id="IPR038565">
    <property type="entry name" value="CLIP_sf"/>
</dbReference>
<comment type="similarity">
    <text evidence="6">Belongs to the peptidase S1 family. CLIP subfamily.</text>
</comment>
<keyword evidence="5" id="KW-1015">Disulfide bond</keyword>
<reference evidence="11" key="1">
    <citation type="submission" date="2022-03" db="EMBL/GenBank/DDBJ databases">
        <authorList>
            <person name="Martin H S."/>
        </authorList>
    </citation>
    <scope>NUCLEOTIDE SEQUENCE</scope>
</reference>
<feature type="domain" description="Peptidase S1" evidence="9">
    <location>
        <begin position="454"/>
        <end position="697"/>
    </location>
</feature>
<evidence type="ECO:0000256" key="4">
    <source>
        <dbReference type="ARBA" id="ARBA00022825"/>
    </source>
</evidence>
<feature type="compositionally biased region" description="Polar residues" evidence="7">
    <location>
        <begin position="112"/>
        <end position="134"/>
    </location>
</feature>
<name>A0ABN8ILY8_9NEOP</name>
<feature type="compositionally biased region" description="Low complexity" evidence="7">
    <location>
        <begin position="354"/>
        <end position="367"/>
    </location>
</feature>
<dbReference type="SUPFAM" id="SSF50494">
    <property type="entry name" value="Trypsin-like serine proteases"/>
    <property type="match status" value="1"/>
</dbReference>
<dbReference type="PANTHER" id="PTHR24256">
    <property type="entry name" value="TRYPTASE-RELATED"/>
    <property type="match status" value="1"/>
</dbReference>
<dbReference type="InterPro" id="IPR001254">
    <property type="entry name" value="Trypsin_dom"/>
</dbReference>
<evidence type="ECO:0000256" key="6">
    <source>
        <dbReference type="ARBA" id="ARBA00024195"/>
    </source>
</evidence>
<dbReference type="CDD" id="cd00190">
    <property type="entry name" value="Tryp_SPc"/>
    <property type="match status" value="1"/>
</dbReference>
<dbReference type="PRINTS" id="PR00722">
    <property type="entry name" value="CHYMOTRYPSIN"/>
</dbReference>
<feature type="region of interest" description="Disordered" evidence="7">
    <location>
        <begin position="112"/>
        <end position="147"/>
    </location>
</feature>
<evidence type="ECO:0000256" key="1">
    <source>
        <dbReference type="ARBA" id="ARBA00022670"/>
    </source>
</evidence>
<protein>
    <recommendedName>
        <fullName evidence="13">CLIP domain-containing serine protease</fullName>
    </recommendedName>
</protein>
<feature type="compositionally biased region" description="Polar residues" evidence="7">
    <location>
        <begin position="368"/>
        <end position="410"/>
    </location>
</feature>
<feature type="region of interest" description="Disordered" evidence="7">
    <location>
        <begin position="347"/>
        <end position="410"/>
    </location>
</feature>
<evidence type="ECO:0000259" key="10">
    <source>
        <dbReference type="PROSITE" id="PS51888"/>
    </source>
</evidence>
<accession>A0ABN8ILY8</accession>
<organism evidence="11 12">
    <name type="scientific">Iphiclides podalirius</name>
    <name type="common">scarce swallowtail</name>
    <dbReference type="NCBI Taxonomy" id="110791"/>
    <lineage>
        <taxon>Eukaryota</taxon>
        <taxon>Metazoa</taxon>
        <taxon>Ecdysozoa</taxon>
        <taxon>Arthropoda</taxon>
        <taxon>Hexapoda</taxon>
        <taxon>Insecta</taxon>
        <taxon>Pterygota</taxon>
        <taxon>Neoptera</taxon>
        <taxon>Endopterygota</taxon>
        <taxon>Lepidoptera</taxon>
        <taxon>Glossata</taxon>
        <taxon>Ditrysia</taxon>
        <taxon>Papilionoidea</taxon>
        <taxon>Papilionidae</taxon>
        <taxon>Papilioninae</taxon>
        <taxon>Iphiclides</taxon>
    </lineage>
</organism>
<dbReference type="SMART" id="SM00680">
    <property type="entry name" value="CLIP"/>
    <property type="match status" value="1"/>
</dbReference>
<dbReference type="PROSITE" id="PS51888">
    <property type="entry name" value="CLIP"/>
    <property type="match status" value="1"/>
</dbReference>
<evidence type="ECO:0000313" key="11">
    <source>
        <dbReference type="EMBL" id="CAH2057804.1"/>
    </source>
</evidence>
<dbReference type="Gene3D" id="2.40.10.10">
    <property type="entry name" value="Trypsin-like serine proteases"/>
    <property type="match status" value="2"/>
</dbReference>
<dbReference type="Pfam" id="PF12032">
    <property type="entry name" value="CLIP"/>
    <property type="match status" value="1"/>
</dbReference>
<keyword evidence="1" id="KW-0645">Protease</keyword>
<dbReference type="PROSITE" id="PS50240">
    <property type="entry name" value="TRYPSIN_DOM"/>
    <property type="match status" value="1"/>
</dbReference>
<dbReference type="EMBL" id="OW152837">
    <property type="protein sequence ID" value="CAH2057804.1"/>
    <property type="molecule type" value="Genomic_DNA"/>
</dbReference>
<keyword evidence="2 8" id="KW-0732">Signal</keyword>
<evidence type="ECO:0000256" key="3">
    <source>
        <dbReference type="ARBA" id="ARBA00022801"/>
    </source>
</evidence>
<proteinExistence type="inferred from homology"/>
<dbReference type="SMART" id="SM00020">
    <property type="entry name" value="Tryp_SPc"/>
    <property type="match status" value="1"/>
</dbReference>
<evidence type="ECO:0000256" key="7">
    <source>
        <dbReference type="SAM" id="MobiDB-lite"/>
    </source>
</evidence>
<feature type="region of interest" description="Disordered" evidence="7">
    <location>
        <begin position="267"/>
        <end position="286"/>
    </location>
</feature>
<dbReference type="Pfam" id="PF00089">
    <property type="entry name" value="Trypsin"/>
    <property type="match status" value="1"/>
</dbReference>
<feature type="compositionally biased region" description="Polar residues" evidence="7">
    <location>
        <begin position="267"/>
        <end position="277"/>
    </location>
</feature>
<dbReference type="Gene3D" id="3.30.1640.30">
    <property type="match status" value="1"/>
</dbReference>
<evidence type="ECO:0000256" key="8">
    <source>
        <dbReference type="SAM" id="SignalP"/>
    </source>
</evidence>
<evidence type="ECO:0000256" key="5">
    <source>
        <dbReference type="ARBA" id="ARBA00023157"/>
    </source>
</evidence>